<dbReference type="RefSeq" id="WP_184454242.1">
    <property type="nucleotide sequence ID" value="NZ_JACHMK010000001.1"/>
</dbReference>
<feature type="transmembrane region" description="Helical" evidence="2">
    <location>
        <begin position="371"/>
        <end position="392"/>
    </location>
</feature>
<evidence type="ECO:0000256" key="2">
    <source>
        <dbReference type="SAM" id="Phobius"/>
    </source>
</evidence>
<dbReference type="AlphaFoldDB" id="A0A923IYN8"/>
<feature type="region of interest" description="Disordered" evidence="1">
    <location>
        <begin position="401"/>
        <end position="428"/>
    </location>
</feature>
<dbReference type="EMBL" id="JACHMK010000001">
    <property type="protein sequence ID" value="MBB6335708.1"/>
    <property type="molecule type" value="Genomic_DNA"/>
</dbReference>
<dbReference type="PANTHER" id="PTHR23542:SF1">
    <property type="entry name" value="MAJOR FACILITATOR SUPERFAMILY (MFS) PROFILE DOMAIN-CONTAINING PROTEIN"/>
    <property type="match status" value="1"/>
</dbReference>
<keyword evidence="2" id="KW-0812">Transmembrane</keyword>
<accession>A0A923IYN8</accession>
<proteinExistence type="predicted"/>
<dbReference type="Pfam" id="PF07690">
    <property type="entry name" value="MFS_1"/>
    <property type="match status" value="1"/>
</dbReference>
<protein>
    <submittedName>
        <fullName evidence="3">MFS family permease</fullName>
    </submittedName>
</protein>
<feature type="transmembrane region" description="Helical" evidence="2">
    <location>
        <begin position="281"/>
        <end position="299"/>
    </location>
</feature>
<evidence type="ECO:0000313" key="4">
    <source>
        <dbReference type="Proteomes" id="UP000617426"/>
    </source>
</evidence>
<keyword evidence="4" id="KW-1185">Reference proteome</keyword>
<sequence>MLSPYLDVLRINGSWRFSLAGLILRLPMSMIGISIILLIKATYGNYSLAGLVSALNIIATALCAPTIARYVDRLGQRRVMLPLLMIGIGANAAFLLSAIAHASPVLVAIFSIVAGAAWGAPGAFVRARWANALKERPKDLTTAYAFESAIDELVYIVGPVLSTVLGTAFHPGVGFVLICLFLTVGGLWFFSQRSSEPAPRPRSEDVSHRSVLRNPAVIVMVLTYIAMGSMFGANDVAVVEFAAALGASSMSGVLLAFFSVGSLVAGLWYGSRMWTQPLWRLFAYGVILLAIGTSTYLLAHSLLVMAIVMTLTGIACAPTMTNVNTIIARVVDADRLTEGLTWVGTSLNIGLSLGSAAAGPAIDAGGAHGGYLVMVGAAWTMVVIMILGLVPLRRAVSLLHPRDGEQTRDEGRSSSKSPSAGPVGDDHR</sequence>
<feature type="transmembrane region" description="Helical" evidence="2">
    <location>
        <begin position="19"/>
        <end position="39"/>
    </location>
</feature>
<gene>
    <name evidence="3" type="ORF">HD592_002273</name>
</gene>
<reference evidence="3" key="1">
    <citation type="submission" date="2020-08" db="EMBL/GenBank/DDBJ databases">
        <title>Sequencing the genomes of 1000 actinobacteria strains.</title>
        <authorList>
            <person name="Klenk H.-P."/>
        </authorList>
    </citation>
    <scope>NUCLEOTIDE SEQUENCE</scope>
    <source>
        <strain evidence="3">DSM 10695</strain>
    </source>
</reference>
<dbReference type="Gene3D" id="1.20.1250.20">
    <property type="entry name" value="MFS general substrate transporter like domains"/>
    <property type="match status" value="1"/>
</dbReference>
<dbReference type="GO" id="GO:0022857">
    <property type="term" value="F:transmembrane transporter activity"/>
    <property type="evidence" value="ECO:0007669"/>
    <property type="project" value="InterPro"/>
</dbReference>
<comment type="caution">
    <text evidence="3">The sequence shown here is derived from an EMBL/GenBank/DDBJ whole genome shotgun (WGS) entry which is preliminary data.</text>
</comment>
<dbReference type="SUPFAM" id="SSF103473">
    <property type="entry name" value="MFS general substrate transporter"/>
    <property type="match status" value="1"/>
</dbReference>
<feature type="transmembrane region" description="Helical" evidence="2">
    <location>
        <begin position="45"/>
        <end position="67"/>
    </location>
</feature>
<feature type="transmembrane region" description="Helical" evidence="2">
    <location>
        <begin position="339"/>
        <end position="359"/>
    </location>
</feature>
<organism evidence="3 4">
    <name type="scientific">Schaalia hyovaginalis</name>
    <dbReference type="NCBI Taxonomy" id="29316"/>
    <lineage>
        <taxon>Bacteria</taxon>
        <taxon>Bacillati</taxon>
        <taxon>Actinomycetota</taxon>
        <taxon>Actinomycetes</taxon>
        <taxon>Actinomycetales</taxon>
        <taxon>Actinomycetaceae</taxon>
        <taxon>Schaalia</taxon>
    </lineage>
</organism>
<dbReference type="PANTHER" id="PTHR23542">
    <property type="match status" value="1"/>
</dbReference>
<feature type="transmembrane region" description="Helical" evidence="2">
    <location>
        <begin position="211"/>
        <end position="231"/>
    </location>
</feature>
<dbReference type="InterPro" id="IPR036259">
    <property type="entry name" value="MFS_trans_sf"/>
</dbReference>
<feature type="transmembrane region" description="Helical" evidence="2">
    <location>
        <begin position="305"/>
        <end position="327"/>
    </location>
</feature>
<evidence type="ECO:0000313" key="3">
    <source>
        <dbReference type="EMBL" id="MBB6335708.1"/>
    </source>
</evidence>
<feature type="transmembrane region" description="Helical" evidence="2">
    <location>
        <begin position="243"/>
        <end position="269"/>
    </location>
</feature>
<feature type="transmembrane region" description="Helical" evidence="2">
    <location>
        <begin position="168"/>
        <end position="190"/>
    </location>
</feature>
<feature type="transmembrane region" description="Helical" evidence="2">
    <location>
        <begin position="79"/>
        <end position="99"/>
    </location>
</feature>
<dbReference type="Proteomes" id="UP000617426">
    <property type="component" value="Unassembled WGS sequence"/>
</dbReference>
<dbReference type="InterPro" id="IPR011701">
    <property type="entry name" value="MFS"/>
</dbReference>
<name>A0A923IYN8_9ACTO</name>
<keyword evidence="2" id="KW-1133">Transmembrane helix</keyword>
<feature type="transmembrane region" description="Helical" evidence="2">
    <location>
        <begin position="105"/>
        <end position="124"/>
    </location>
</feature>
<feature type="compositionally biased region" description="Basic and acidic residues" evidence="1">
    <location>
        <begin position="401"/>
        <end position="413"/>
    </location>
</feature>
<evidence type="ECO:0000256" key="1">
    <source>
        <dbReference type="SAM" id="MobiDB-lite"/>
    </source>
</evidence>
<keyword evidence="2" id="KW-0472">Membrane</keyword>